<dbReference type="InterPro" id="IPR000152">
    <property type="entry name" value="EGF-type_Asp/Asn_hydroxyl_site"/>
</dbReference>
<dbReference type="SUPFAM" id="SSF57196">
    <property type="entry name" value="EGF/Laminin"/>
    <property type="match status" value="4"/>
</dbReference>
<accession>A0A9W9ZXE0</accession>
<evidence type="ECO:0000256" key="2">
    <source>
        <dbReference type="ARBA" id="ARBA00022729"/>
    </source>
</evidence>
<evidence type="ECO:0000259" key="6">
    <source>
        <dbReference type="PROSITE" id="PS50026"/>
    </source>
</evidence>
<feature type="domain" description="EGF-like" evidence="6">
    <location>
        <begin position="279"/>
        <end position="314"/>
    </location>
</feature>
<keyword evidence="3" id="KW-0677">Repeat</keyword>
<comment type="caution">
    <text evidence="5">Lacks conserved residue(s) required for the propagation of feature annotation.</text>
</comment>
<evidence type="ECO:0000313" key="8">
    <source>
        <dbReference type="Proteomes" id="UP001163046"/>
    </source>
</evidence>
<dbReference type="PROSITE" id="PS00010">
    <property type="entry name" value="ASX_HYDROXYL"/>
    <property type="match status" value="3"/>
</dbReference>
<feature type="domain" description="EGF-like" evidence="6">
    <location>
        <begin position="316"/>
        <end position="351"/>
    </location>
</feature>
<dbReference type="InterPro" id="IPR009030">
    <property type="entry name" value="Growth_fac_rcpt_cys_sf"/>
</dbReference>
<dbReference type="InterPro" id="IPR051022">
    <property type="entry name" value="Notch_Cell-Fate_Det"/>
</dbReference>
<feature type="domain" description="EGF-like" evidence="6">
    <location>
        <begin position="353"/>
        <end position="388"/>
    </location>
</feature>
<feature type="domain" description="EGF-like" evidence="6">
    <location>
        <begin position="205"/>
        <end position="241"/>
    </location>
</feature>
<dbReference type="SMART" id="SM00179">
    <property type="entry name" value="EGF_CA"/>
    <property type="match status" value="5"/>
</dbReference>
<keyword evidence="4 5" id="KW-1015">Disulfide bond</keyword>
<dbReference type="PROSITE" id="PS50026">
    <property type="entry name" value="EGF_3"/>
    <property type="match status" value="7"/>
</dbReference>
<feature type="domain" description="EGF-like" evidence="6">
    <location>
        <begin position="243"/>
        <end position="278"/>
    </location>
</feature>
<dbReference type="PROSITE" id="PS01186">
    <property type="entry name" value="EGF_2"/>
    <property type="match status" value="7"/>
</dbReference>
<feature type="disulfide bond" evidence="5">
    <location>
        <begin position="357"/>
        <end position="367"/>
    </location>
</feature>
<evidence type="ECO:0000256" key="5">
    <source>
        <dbReference type="PROSITE-ProRule" id="PRU00076"/>
    </source>
</evidence>
<dbReference type="Pfam" id="PF25024">
    <property type="entry name" value="EGF_TEN"/>
    <property type="match status" value="1"/>
</dbReference>
<dbReference type="Proteomes" id="UP001163046">
    <property type="component" value="Unassembled WGS sequence"/>
</dbReference>
<reference evidence="7" key="1">
    <citation type="submission" date="2023-01" db="EMBL/GenBank/DDBJ databases">
        <title>Genome assembly of the deep-sea coral Lophelia pertusa.</title>
        <authorList>
            <person name="Herrera S."/>
            <person name="Cordes E."/>
        </authorList>
    </citation>
    <scope>NUCLEOTIDE SEQUENCE</scope>
    <source>
        <strain evidence="7">USNM1676648</strain>
        <tissue evidence="7">Polyp</tissue>
    </source>
</reference>
<feature type="disulfide bond" evidence="5">
    <location>
        <begin position="193"/>
        <end position="202"/>
    </location>
</feature>
<keyword evidence="1 5" id="KW-0245">EGF-like domain</keyword>
<feature type="disulfide bond" evidence="5">
    <location>
        <begin position="231"/>
        <end position="240"/>
    </location>
</feature>
<dbReference type="EMBL" id="MU825437">
    <property type="protein sequence ID" value="KAJ7389230.1"/>
    <property type="molecule type" value="Genomic_DNA"/>
</dbReference>
<feature type="disulfide bond" evidence="5">
    <location>
        <begin position="341"/>
        <end position="350"/>
    </location>
</feature>
<dbReference type="SUPFAM" id="SSF57184">
    <property type="entry name" value="Growth factor receptor domain"/>
    <property type="match status" value="1"/>
</dbReference>
<feature type="disulfide bond" evidence="5">
    <location>
        <begin position="247"/>
        <end position="257"/>
    </location>
</feature>
<keyword evidence="8" id="KW-1185">Reference proteome</keyword>
<organism evidence="7 8">
    <name type="scientific">Desmophyllum pertusum</name>
    <dbReference type="NCBI Taxonomy" id="174260"/>
    <lineage>
        <taxon>Eukaryota</taxon>
        <taxon>Metazoa</taxon>
        <taxon>Cnidaria</taxon>
        <taxon>Anthozoa</taxon>
        <taxon>Hexacorallia</taxon>
        <taxon>Scleractinia</taxon>
        <taxon>Caryophylliina</taxon>
        <taxon>Caryophylliidae</taxon>
        <taxon>Desmophyllum</taxon>
    </lineage>
</organism>
<dbReference type="Gene3D" id="2.10.25.10">
    <property type="entry name" value="Laminin"/>
    <property type="match status" value="6"/>
</dbReference>
<dbReference type="CDD" id="cd00054">
    <property type="entry name" value="EGF_CA"/>
    <property type="match status" value="2"/>
</dbReference>
<keyword evidence="2" id="KW-0732">Signal</keyword>
<evidence type="ECO:0000313" key="7">
    <source>
        <dbReference type="EMBL" id="KAJ7389230.1"/>
    </source>
</evidence>
<feature type="domain" description="EGF-like" evidence="6">
    <location>
        <begin position="132"/>
        <end position="167"/>
    </location>
</feature>
<feature type="disulfide bond" evidence="5">
    <location>
        <begin position="320"/>
        <end position="330"/>
    </location>
</feature>
<evidence type="ECO:0000256" key="3">
    <source>
        <dbReference type="ARBA" id="ARBA00022737"/>
    </source>
</evidence>
<name>A0A9W9ZXE0_9CNID</name>
<dbReference type="InterPro" id="IPR001881">
    <property type="entry name" value="EGF-like_Ca-bd_dom"/>
</dbReference>
<sequence length="449" mass="48900">MVRTTRGKRVSVFDSKDLVCQGNLSIVGNVISCQDRNCSIDERMLVCMLNTINRTCDCAASVAKGNCPCSRTFCDCYSPSESSKYSECERGYFSCKCFDRHSGAPCDEDIGNKALSKEFQADCSTEKNCNGAGDPCYPNPCVYGNCTSSAEGIQCVCETGYIGRTCNETDICQPNPCTRGECQSTENGFQCLCPRGFGGTTCNEVKTACVINLCSHGDCFIGAKGELSCECFHGYEGPLCETPINRCQIGICNNGLCINTRTGFRCVCRLGFSGKRCHVRDLCVPNPCVNGNCTSKSDGYHCLCHKGYTGRTCKERMDHCLSNPCVRGQCLNTQDTYLCKCPQGFIGDNCNETVNFCQSNPCLNGDCINLERSFKCDCHEGFQGTFCGSRVIVDPCDESPCSNGRCIRVQVAVRAGPLFYCLCDKDLLDNSVNLKSTHAGTILARRGCV</sequence>
<feature type="disulfide bond" evidence="5">
    <location>
        <begin position="304"/>
        <end position="313"/>
    </location>
</feature>
<dbReference type="FunFam" id="2.10.25.10:FF:000095">
    <property type="entry name" value="Notch, isoform B"/>
    <property type="match status" value="1"/>
</dbReference>
<feature type="disulfide bond" evidence="5">
    <location>
        <begin position="136"/>
        <end position="146"/>
    </location>
</feature>
<protein>
    <recommendedName>
        <fullName evidence="6">EGF-like domain-containing protein</fullName>
    </recommendedName>
</protein>
<dbReference type="PANTHER" id="PTHR24049:SF22">
    <property type="entry name" value="DROSOPHILA CRUMBS HOMOLOG"/>
    <property type="match status" value="1"/>
</dbReference>
<dbReference type="OrthoDB" id="5982030at2759"/>
<feature type="disulfide bond" evidence="5">
    <location>
        <begin position="172"/>
        <end position="182"/>
    </location>
</feature>
<feature type="disulfide bond" evidence="5">
    <location>
        <begin position="209"/>
        <end position="219"/>
    </location>
</feature>
<dbReference type="SMART" id="SM00181">
    <property type="entry name" value="EGF"/>
    <property type="match status" value="8"/>
</dbReference>
<evidence type="ECO:0000256" key="4">
    <source>
        <dbReference type="ARBA" id="ARBA00023157"/>
    </source>
</evidence>
<dbReference type="PANTHER" id="PTHR24049">
    <property type="entry name" value="CRUMBS FAMILY MEMBER"/>
    <property type="match status" value="1"/>
</dbReference>
<feature type="disulfide bond" evidence="5">
    <location>
        <begin position="378"/>
        <end position="387"/>
    </location>
</feature>
<evidence type="ECO:0000256" key="1">
    <source>
        <dbReference type="ARBA" id="ARBA00022536"/>
    </source>
</evidence>
<gene>
    <name evidence="7" type="ORF">OS493_032698</name>
</gene>
<feature type="disulfide bond" evidence="5">
    <location>
        <begin position="283"/>
        <end position="293"/>
    </location>
</feature>
<feature type="disulfide bond" evidence="5">
    <location>
        <begin position="268"/>
        <end position="277"/>
    </location>
</feature>
<dbReference type="GO" id="GO:0005509">
    <property type="term" value="F:calcium ion binding"/>
    <property type="evidence" value="ECO:0007669"/>
    <property type="project" value="InterPro"/>
</dbReference>
<proteinExistence type="predicted"/>
<dbReference type="AlphaFoldDB" id="A0A9W9ZXE0"/>
<feature type="disulfide bond" evidence="5">
    <location>
        <begin position="157"/>
        <end position="166"/>
    </location>
</feature>
<feature type="domain" description="EGF-like" evidence="6">
    <location>
        <begin position="168"/>
        <end position="203"/>
    </location>
</feature>
<dbReference type="InterPro" id="IPR000742">
    <property type="entry name" value="EGF"/>
</dbReference>
<dbReference type="PROSITE" id="PS00022">
    <property type="entry name" value="EGF_1"/>
    <property type="match status" value="7"/>
</dbReference>
<dbReference type="FunFam" id="2.10.25.10:FF:000279">
    <property type="entry name" value="Neurogenic locus notch 1"/>
    <property type="match status" value="1"/>
</dbReference>
<comment type="caution">
    <text evidence="7">The sequence shown here is derived from an EMBL/GenBank/DDBJ whole genome shotgun (WGS) entry which is preliminary data.</text>
</comment>